<dbReference type="PANTHER" id="PTHR37299:SF1">
    <property type="entry name" value="STAGE 0 SPORULATION PROTEIN A HOMOLOG"/>
    <property type="match status" value="1"/>
</dbReference>
<feature type="domain" description="Response regulatory" evidence="4">
    <location>
        <begin position="3"/>
        <end position="120"/>
    </location>
</feature>
<dbReference type="SMART" id="SM00850">
    <property type="entry name" value="LytTR"/>
    <property type="match status" value="1"/>
</dbReference>
<gene>
    <name evidence="6" type="ORF">A8806_10514</name>
</gene>
<dbReference type="InterPro" id="IPR007492">
    <property type="entry name" value="LytTR_DNA-bd_dom"/>
</dbReference>
<dbReference type="InterPro" id="IPR001789">
    <property type="entry name" value="Sig_transdc_resp-reg_receiver"/>
</dbReference>
<accession>A0A2Y9C9X7</accession>
<dbReference type="GO" id="GO:0000156">
    <property type="term" value="F:phosphorelay response regulator activity"/>
    <property type="evidence" value="ECO:0007669"/>
    <property type="project" value="InterPro"/>
</dbReference>
<dbReference type="AlphaFoldDB" id="A0A2Y9C9X7"/>
<dbReference type="PROSITE" id="PS50110">
    <property type="entry name" value="RESPONSE_REGULATORY"/>
    <property type="match status" value="1"/>
</dbReference>
<dbReference type="Gene3D" id="2.40.50.1020">
    <property type="entry name" value="LytTr DNA-binding domain"/>
    <property type="match status" value="1"/>
</dbReference>
<comment type="caution">
    <text evidence="6">The sequence shown here is derived from an EMBL/GenBank/DDBJ whole genome shotgun (WGS) entry which is preliminary data.</text>
</comment>
<dbReference type="GO" id="GO:0003677">
    <property type="term" value="F:DNA binding"/>
    <property type="evidence" value="ECO:0007669"/>
    <property type="project" value="InterPro"/>
</dbReference>
<proteinExistence type="predicted"/>
<evidence type="ECO:0000256" key="2">
    <source>
        <dbReference type="ARBA" id="ARBA00024867"/>
    </source>
</evidence>
<evidence type="ECO:0000313" key="6">
    <source>
        <dbReference type="EMBL" id="PWJ29714.1"/>
    </source>
</evidence>
<evidence type="ECO:0000259" key="4">
    <source>
        <dbReference type="PROSITE" id="PS50110"/>
    </source>
</evidence>
<sequence length="237" mass="27648">MIRIAIVEDDKAFMNRIKKYIDTYVMENDVEIDVSCFSDGSELVSDYEPVYDILLMDIEMPRMNGMDAAKVVRRTDDRVIIIFITNMAQYAINGYEVGALDYVLKPVKYFPFSMKLTKAISSIRESEAVSLLVPYETGVRKVMSDDIIYAEIRDHWLHIITKSQEYKMLGTLKEFANKFEEKHFTCCNHCFCINLKYVTSLEKETVELDGRYELKVSRSRKKQLKQALLDYYKGGLR</sequence>
<evidence type="ECO:0000313" key="7">
    <source>
        <dbReference type="Proteomes" id="UP000245845"/>
    </source>
</evidence>
<dbReference type="SMART" id="SM00448">
    <property type="entry name" value="REC"/>
    <property type="match status" value="1"/>
</dbReference>
<protein>
    <recommendedName>
        <fullName evidence="1">Stage 0 sporulation protein A homolog</fullName>
    </recommendedName>
</protein>
<evidence type="ECO:0000256" key="1">
    <source>
        <dbReference type="ARBA" id="ARBA00018672"/>
    </source>
</evidence>
<name>A0A2Y9C9X7_9FIRM</name>
<dbReference type="RefSeq" id="WP_109730865.1">
    <property type="nucleotide sequence ID" value="NZ_BAAACK010000018.1"/>
</dbReference>
<evidence type="ECO:0000256" key="3">
    <source>
        <dbReference type="PROSITE-ProRule" id="PRU00169"/>
    </source>
</evidence>
<comment type="function">
    <text evidence="2">May play the central regulatory role in sporulation. It may be an element of the effector pathway responsible for the activation of sporulation genes in response to nutritional stress. Spo0A may act in concert with spo0H (a sigma factor) to control the expression of some genes that are critical to the sporulation process.</text>
</comment>
<organism evidence="6 7">
    <name type="scientific">Faecalicatena orotica</name>
    <dbReference type="NCBI Taxonomy" id="1544"/>
    <lineage>
        <taxon>Bacteria</taxon>
        <taxon>Bacillati</taxon>
        <taxon>Bacillota</taxon>
        <taxon>Clostridia</taxon>
        <taxon>Lachnospirales</taxon>
        <taxon>Lachnospiraceae</taxon>
        <taxon>Faecalicatena</taxon>
    </lineage>
</organism>
<dbReference type="InterPro" id="IPR011006">
    <property type="entry name" value="CheY-like_superfamily"/>
</dbReference>
<dbReference type="InterPro" id="IPR046947">
    <property type="entry name" value="LytR-like"/>
</dbReference>
<dbReference type="OrthoDB" id="9802383at2"/>
<dbReference type="EMBL" id="QGDL01000005">
    <property type="protein sequence ID" value="PWJ29714.1"/>
    <property type="molecule type" value="Genomic_DNA"/>
</dbReference>
<dbReference type="PANTHER" id="PTHR37299">
    <property type="entry name" value="TRANSCRIPTIONAL REGULATOR-RELATED"/>
    <property type="match status" value="1"/>
</dbReference>
<evidence type="ECO:0000259" key="5">
    <source>
        <dbReference type="PROSITE" id="PS50930"/>
    </source>
</evidence>
<keyword evidence="3" id="KW-0597">Phosphoprotein</keyword>
<dbReference type="Gene3D" id="3.40.50.2300">
    <property type="match status" value="1"/>
</dbReference>
<dbReference type="Pfam" id="PF04397">
    <property type="entry name" value="LytTR"/>
    <property type="match status" value="1"/>
</dbReference>
<feature type="domain" description="HTH LytTR-type" evidence="5">
    <location>
        <begin position="131"/>
        <end position="230"/>
    </location>
</feature>
<reference evidence="6 7" key="1">
    <citation type="submission" date="2018-05" db="EMBL/GenBank/DDBJ databases">
        <title>The Hungate 1000. A catalogue of reference genomes from the rumen microbiome.</title>
        <authorList>
            <person name="Kelly W."/>
        </authorList>
    </citation>
    <scope>NUCLEOTIDE SEQUENCE [LARGE SCALE GENOMIC DNA]</scope>
    <source>
        <strain evidence="6 7">NLAE-zl-C242</strain>
    </source>
</reference>
<feature type="modified residue" description="4-aspartylphosphate" evidence="3">
    <location>
        <position position="57"/>
    </location>
</feature>
<keyword evidence="7" id="KW-1185">Reference proteome</keyword>
<dbReference type="PROSITE" id="PS50930">
    <property type="entry name" value="HTH_LYTTR"/>
    <property type="match status" value="1"/>
</dbReference>
<dbReference type="Proteomes" id="UP000245845">
    <property type="component" value="Unassembled WGS sequence"/>
</dbReference>
<dbReference type="SUPFAM" id="SSF52172">
    <property type="entry name" value="CheY-like"/>
    <property type="match status" value="1"/>
</dbReference>
<dbReference type="Pfam" id="PF00072">
    <property type="entry name" value="Response_reg"/>
    <property type="match status" value="1"/>
</dbReference>